<dbReference type="Gene3D" id="3.50.50.60">
    <property type="entry name" value="FAD/NAD(P)-binding domain"/>
    <property type="match status" value="2"/>
</dbReference>
<dbReference type="STRING" id="139420.A0A371CXY7"/>
<gene>
    <name evidence="4" type="ORF">OH76DRAFT_1444938</name>
</gene>
<evidence type="ECO:0000256" key="3">
    <source>
        <dbReference type="ARBA" id="ARBA00023002"/>
    </source>
</evidence>
<dbReference type="SUPFAM" id="SSF51905">
    <property type="entry name" value="FAD/NAD(P)-binding domain"/>
    <property type="match status" value="2"/>
</dbReference>
<dbReference type="AlphaFoldDB" id="A0A371CXY7"/>
<accession>A0A371CXY7</accession>
<organism evidence="4 5">
    <name type="scientific">Lentinus brumalis</name>
    <dbReference type="NCBI Taxonomy" id="2498619"/>
    <lineage>
        <taxon>Eukaryota</taxon>
        <taxon>Fungi</taxon>
        <taxon>Dikarya</taxon>
        <taxon>Basidiomycota</taxon>
        <taxon>Agaricomycotina</taxon>
        <taxon>Agaricomycetes</taxon>
        <taxon>Polyporales</taxon>
        <taxon>Polyporaceae</taxon>
        <taxon>Lentinus</taxon>
    </lineage>
</organism>
<sequence length="569" mass="63632">METFDCVVVGAGWFGLAAAKTYIQLHPAEDVAVLESAESLGGVWSQSRLYPGLKSNNVVGNYEYPDFEMDEATFGVKPGEHIPGAVVHQYLTKYAEHFGVYRRIRFNTSVVSAEENEELGGWTLGVRSLQTDQKSLLHARKLIVATGLTSEANVPQFTGQESFGRPIFHTKDFASRADVVKTARTVAILGGAKSGWDAAYAFASSDVPVDLIIRKSGRGPTWMSPPYVTPLKKLLEQLVHVRLLSWFSPCIWGDEDGYGRIRSFLHGTWFGRKVVDAFWHILGSDVLTLVGYDQHPEMAKLKPWNSPFWTGSGLSILNFPTDFFEYVRNGTIRVHVADITHLSEETIHLSNGEELKADALLCATGWKARPPIDFLRTEAAAELGLPHYSPTPDELALKADAVILERFPRLKDQPDVAPSLREESQSETANQTFRLYRFMVPPSTLHSRNIAFAGMLSSILTSATASAQALWISAYFDGKLDRLASDEEQALWETMLHTQFGKWRYPCGYGARLPDFVFDAVPYADMLMKDLGLESHRKKSVFAEIMEPYGPKDYQNLPTEWARKHGVEM</sequence>
<dbReference type="Pfam" id="PF13738">
    <property type="entry name" value="Pyr_redox_3"/>
    <property type="match status" value="1"/>
</dbReference>
<evidence type="ECO:0000313" key="5">
    <source>
        <dbReference type="Proteomes" id="UP000256964"/>
    </source>
</evidence>
<dbReference type="InterPro" id="IPR036188">
    <property type="entry name" value="FAD/NAD-bd_sf"/>
</dbReference>
<dbReference type="OrthoDB" id="2915840at2759"/>
<dbReference type="InterPro" id="IPR050346">
    <property type="entry name" value="FMO-like"/>
</dbReference>
<dbReference type="GO" id="GO:0016491">
    <property type="term" value="F:oxidoreductase activity"/>
    <property type="evidence" value="ECO:0007669"/>
    <property type="project" value="UniProtKB-KW"/>
</dbReference>
<dbReference type="EMBL" id="KZ857440">
    <property type="protein sequence ID" value="RDX45153.1"/>
    <property type="molecule type" value="Genomic_DNA"/>
</dbReference>
<dbReference type="Proteomes" id="UP000256964">
    <property type="component" value="Unassembled WGS sequence"/>
</dbReference>
<evidence type="ECO:0000313" key="4">
    <source>
        <dbReference type="EMBL" id="RDX45153.1"/>
    </source>
</evidence>
<proteinExistence type="predicted"/>
<reference evidence="4 5" key="1">
    <citation type="journal article" date="2018" name="Biotechnol. Biofuels">
        <title>Integrative visual omics of the white-rot fungus Polyporus brumalis exposes the biotechnological potential of its oxidative enzymes for delignifying raw plant biomass.</title>
        <authorList>
            <person name="Miyauchi S."/>
            <person name="Rancon A."/>
            <person name="Drula E."/>
            <person name="Hage H."/>
            <person name="Chaduli D."/>
            <person name="Favel A."/>
            <person name="Grisel S."/>
            <person name="Henrissat B."/>
            <person name="Herpoel-Gimbert I."/>
            <person name="Ruiz-Duenas F.J."/>
            <person name="Chevret D."/>
            <person name="Hainaut M."/>
            <person name="Lin J."/>
            <person name="Wang M."/>
            <person name="Pangilinan J."/>
            <person name="Lipzen A."/>
            <person name="Lesage-Meessen L."/>
            <person name="Navarro D."/>
            <person name="Riley R."/>
            <person name="Grigoriev I.V."/>
            <person name="Zhou S."/>
            <person name="Raouche S."/>
            <person name="Rosso M.N."/>
        </authorList>
    </citation>
    <scope>NUCLEOTIDE SEQUENCE [LARGE SCALE GENOMIC DNA]</scope>
    <source>
        <strain evidence="4 5">BRFM 1820</strain>
    </source>
</reference>
<evidence type="ECO:0000256" key="2">
    <source>
        <dbReference type="ARBA" id="ARBA00022827"/>
    </source>
</evidence>
<dbReference type="PANTHER" id="PTHR23023">
    <property type="entry name" value="DIMETHYLANILINE MONOOXYGENASE"/>
    <property type="match status" value="1"/>
</dbReference>
<evidence type="ECO:0000256" key="1">
    <source>
        <dbReference type="ARBA" id="ARBA00022630"/>
    </source>
</evidence>
<keyword evidence="2" id="KW-0274">FAD</keyword>
<keyword evidence="3" id="KW-0560">Oxidoreductase</keyword>
<protein>
    <submittedName>
        <fullName evidence="4">FAD/NAD(P)-binding domain-containing protein</fullName>
    </submittedName>
</protein>
<keyword evidence="1" id="KW-0285">Flavoprotein</keyword>
<name>A0A371CXY7_9APHY</name>
<keyword evidence="5" id="KW-1185">Reference proteome</keyword>